<dbReference type="SMART" id="SM00717">
    <property type="entry name" value="SANT"/>
    <property type="match status" value="1"/>
</dbReference>
<evidence type="ECO:0000313" key="3">
    <source>
        <dbReference type="EMBL" id="KAK8407753.1"/>
    </source>
</evidence>
<proteinExistence type="predicted"/>
<feature type="domain" description="Myb-like" evidence="2">
    <location>
        <begin position="161"/>
        <end position="227"/>
    </location>
</feature>
<dbReference type="AlphaFoldDB" id="A0AAW0V7P9"/>
<dbReference type="Gene3D" id="1.10.10.60">
    <property type="entry name" value="Homeodomain-like"/>
    <property type="match status" value="1"/>
</dbReference>
<gene>
    <name evidence="3" type="ORF">O3P69_002356</name>
</gene>
<name>A0AAW0V7P9_SCYPA</name>
<dbReference type="InterPro" id="IPR044822">
    <property type="entry name" value="Myb_DNA-bind_4"/>
</dbReference>
<dbReference type="InterPro" id="IPR001005">
    <property type="entry name" value="SANT/Myb"/>
</dbReference>
<evidence type="ECO:0000259" key="2">
    <source>
        <dbReference type="SMART" id="SM00717"/>
    </source>
</evidence>
<evidence type="ECO:0000256" key="1">
    <source>
        <dbReference type="SAM" id="MobiDB-lite"/>
    </source>
</evidence>
<dbReference type="Pfam" id="PF13837">
    <property type="entry name" value="Myb_DNA-bind_4"/>
    <property type="match status" value="1"/>
</dbReference>
<organism evidence="3 4">
    <name type="scientific">Scylla paramamosain</name>
    <name type="common">Mud crab</name>
    <dbReference type="NCBI Taxonomy" id="85552"/>
    <lineage>
        <taxon>Eukaryota</taxon>
        <taxon>Metazoa</taxon>
        <taxon>Ecdysozoa</taxon>
        <taxon>Arthropoda</taxon>
        <taxon>Crustacea</taxon>
        <taxon>Multicrustacea</taxon>
        <taxon>Malacostraca</taxon>
        <taxon>Eumalacostraca</taxon>
        <taxon>Eucarida</taxon>
        <taxon>Decapoda</taxon>
        <taxon>Pleocyemata</taxon>
        <taxon>Brachyura</taxon>
        <taxon>Eubrachyura</taxon>
        <taxon>Portunoidea</taxon>
        <taxon>Portunidae</taxon>
        <taxon>Portuninae</taxon>
        <taxon>Scylla</taxon>
    </lineage>
</organism>
<accession>A0AAW0V7P9</accession>
<protein>
    <recommendedName>
        <fullName evidence="2">Myb-like domain-containing protein</fullName>
    </recommendedName>
</protein>
<evidence type="ECO:0000313" key="4">
    <source>
        <dbReference type="Proteomes" id="UP001487740"/>
    </source>
</evidence>
<sequence>MENCSYVCAECLQAFDSVNVFNKHECQINTINRQESSFPFEEDQALIKNSALASHPATTVTYIELTDGRKEELQDSISQNPIQTVQKQVGDETGSSGLADIRGSSFSKSADVELDENEPSKKNVKKRKKYVAMDESYRLNRTMRDKDFKLARSNFYSFKDTLGDWDERSTQLLIQLIHKYPLTYFLLPVKNERRMGHWEKLHKEMETAGYNFTILQLRMRWREVLQKYRWTVNYNDFHEIKKRCEYFDEMNELCGDWDKEATQALLRQMHRVKRENQGKKIVRIGYSGWEKITENLNMEGHKYTIQMVEGRWRNLVTLYKTMVDHNSIPNVEPQTVAYKEDLEELVKYVPQRRNNYEKKVGRSVKMERFPSSGCRILLQAYKDCISLFMNPDIDNKIVWDEITQKLEDEGFSFATCKLKEILTGMIKGFEKCQHHNSLPGAIRRDVPYYRELAEVYGVYGRWPHIQISRTMEMRTKRKYRLRLQVSQQLWLFEESQALLQVYPDILEAHVNQYSSHQPSDLWLQVAKAYAATGHPKRDVPEIAVHVGLLRQGYAQNNRFPFIEEMRKVKETEEAVCYSPDVSKYTGEVEITYWSHEAVNLLLDLYIKYQSAATSSHASRNEVFSKIYDSMKDTGYKYTKDGISEQFKFLLTQYNTRKSNPWMLPRVGRQSHNPVGAPYVDKLQKILELRRQMSLSWTKGVKPLLPQAQKILLQVACQKAEELLIELATEREKKLLLGQIIDGVTVHLRTHQLIDPVPHTRQVRLHIADAIKNFDMTNENKDIARLYKLFKDFDMLGLICYLSLEPTNYDYRMESKKKPSLTNSVQNGNGSEIEEDSSNNINTGWILEEEFDAVKNQDKADEACEYLALAICHMSRVGQDHMTVVSKERNVKQENITGILSNTGTNSEHVNCLEILDSLDRNLVMKFDNASVPTSGKSLKPQHVEGMVTKNTETTPSFSKNICMNTSKRVCADGVYGKVFGKVHSAFPVSCIRQSNSMLYTISDESDSNFSLLLPKELTLNVESALANEKEFTKKQSKSRINRRLCPEDFMLTINDSEPDTVLKNEAMNSEGDEQSDSVSQNAEHNLKTKIIKTRSGRKTRFTFFSQTLNDDFDDSDLPCEDTNSPSKKIKLEFESDKSPLIKRKRGRPRKVSSESLALDNNVVDDITVVHSDSILYDESFNPQEVRGFNLPFKMSTSSPDPILSLITGHITMKTQQEEKLLKMMKDHQREQSDILKEIGSIMDELCDKMKKKQIITCSDFSFKE</sequence>
<feature type="region of interest" description="Disordered" evidence="1">
    <location>
        <begin position="1068"/>
        <end position="1089"/>
    </location>
</feature>
<reference evidence="3 4" key="1">
    <citation type="submission" date="2023-03" db="EMBL/GenBank/DDBJ databases">
        <title>High-quality genome of Scylla paramamosain provides insights in environmental adaptation.</title>
        <authorList>
            <person name="Zhang L."/>
        </authorList>
    </citation>
    <scope>NUCLEOTIDE SEQUENCE [LARGE SCALE GENOMIC DNA]</scope>
    <source>
        <strain evidence="3">LZ_2023a</strain>
        <tissue evidence="3">Muscle</tissue>
    </source>
</reference>
<dbReference type="EMBL" id="JARAKH010000001">
    <property type="protein sequence ID" value="KAK8407753.1"/>
    <property type="molecule type" value="Genomic_DNA"/>
</dbReference>
<keyword evidence="4" id="KW-1185">Reference proteome</keyword>
<dbReference type="Proteomes" id="UP001487740">
    <property type="component" value="Unassembled WGS sequence"/>
</dbReference>
<comment type="caution">
    <text evidence="3">The sequence shown here is derived from an EMBL/GenBank/DDBJ whole genome shotgun (WGS) entry which is preliminary data.</text>
</comment>